<dbReference type="Pfam" id="PF04193">
    <property type="entry name" value="PQ-loop"/>
    <property type="match status" value="2"/>
</dbReference>
<evidence type="ECO:0000259" key="6">
    <source>
        <dbReference type="PROSITE" id="PS50011"/>
    </source>
</evidence>
<dbReference type="GO" id="GO:0005524">
    <property type="term" value="F:ATP binding"/>
    <property type="evidence" value="ECO:0007669"/>
    <property type="project" value="InterPro"/>
</dbReference>
<dbReference type="InterPro" id="IPR052241">
    <property type="entry name" value="SLC66/Scramblase_ANY1"/>
</dbReference>
<accession>A0A1E3BIZ9</accession>
<dbReference type="FunFam" id="1.20.1280.290:FF:000005">
    <property type="entry name" value="PQ-loop repeat-containing protein 1"/>
    <property type="match status" value="1"/>
</dbReference>
<dbReference type="EMBL" id="JXNT01000003">
    <property type="protein sequence ID" value="ODM20878.1"/>
    <property type="molecule type" value="Genomic_DNA"/>
</dbReference>
<dbReference type="GO" id="GO:0005829">
    <property type="term" value="C:cytosol"/>
    <property type="evidence" value="ECO:0007669"/>
    <property type="project" value="GOC"/>
</dbReference>
<feature type="transmembrane region" description="Helical" evidence="5">
    <location>
        <begin position="421"/>
        <end position="442"/>
    </location>
</feature>
<dbReference type="InterPro" id="IPR011009">
    <property type="entry name" value="Kinase-like_dom_sf"/>
</dbReference>
<dbReference type="Gene3D" id="1.10.510.10">
    <property type="entry name" value="Transferase(Phosphotransferase) domain 1"/>
    <property type="match status" value="1"/>
</dbReference>
<feature type="domain" description="Protein kinase" evidence="6">
    <location>
        <begin position="1"/>
        <end position="260"/>
    </location>
</feature>
<organism evidence="7 8">
    <name type="scientific">Aspergillus cristatus</name>
    <name type="common">Chinese Fuzhuan brick tea-fermentation fungus</name>
    <name type="synonym">Eurotium cristatum</name>
    <dbReference type="NCBI Taxonomy" id="573508"/>
    <lineage>
        <taxon>Eukaryota</taxon>
        <taxon>Fungi</taxon>
        <taxon>Dikarya</taxon>
        <taxon>Ascomycota</taxon>
        <taxon>Pezizomycotina</taxon>
        <taxon>Eurotiomycetes</taxon>
        <taxon>Eurotiomycetidae</taxon>
        <taxon>Eurotiales</taxon>
        <taxon>Aspergillaceae</taxon>
        <taxon>Aspergillus</taxon>
        <taxon>Aspergillus subgen. Aspergillus</taxon>
    </lineage>
</organism>
<feature type="transmembrane region" description="Helical" evidence="5">
    <location>
        <begin position="395"/>
        <end position="415"/>
    </location>
</feature>
<dbReference type="GO" id="GO:0004672">
    <property type="term" value="F:protein kinase activity"/>
    <property type="evidence" value="ECO:0007669"/>
    <property type="project" value="InterPro"/>
</dbReference>
<evidence type="ECO:0000256" key="2">
    <source>
        <dbReference type="ARBA" id="ARBA00022692"/>
    </source>
</evidence>
<dbReference type="PANTHER" id="PTHR14856">
    <property type="entry name" value="PQ-LOOP REPEAT-CONTAINING PROTEIN 1-LIKE PROTEIN"/>
    <property type="match status" value="1"/>
</dbReference>
<dbReference type="SMART" id="SM00220">
    <property type="entry name" value="S_TKc"/>
    <property type="match status" value="1"/>
</dbReference>
<sequence>MQMMKELARIYPGPSNLMRMLDAFDIEGPNGRHECLVLELLGPSVEEAGETRLSGKIAKSIAKQALSGLDALHRQGIGHGDLYTRKLAFTLPDVDRLSERELLNVLGEPEISHVIRENGGPLEPGMPEYIVNPVSFREHGSILSQPIKIVDFGQSFMHTAPPETIYAPIPYRAPEIVFKDRLDYRIDLWSMGCTLFTLFASCPPFESAMMSERDLVFEMLEVATDPLPDKWREAKDELLGGSAEAYSGYTLQGWLNEIYFDSRLKQDLNGRHNQTGGACWQNATLPLCCLYRVFGAQFELASDLLTVANPLRNRVDRRTSSYRTDFAWQLSPTFPSGWIYYSIDSFSWRTATISMMYLISKALQYGAPFFIITSPVTSYADQIISINRNRSSAGFSLDIPLIMLIASIMKVFYWFGAYYDVSLLVQAVITIGVQIVLLKVALDNRPSPGIKSGIEHTPFSNLDAGGLSRPYEFWQWKNARPYWMFLAYFAASLTFIHVLMSYSQTYIDLLGYVGLAIEATLPLPQIIANHSSRSCKGFRLSVVAAWVLGDTMKLSYFFFGGQFVPWAFRLCAMFQCVCDFYLGFQFYLYTPRVAGSPRNQEGWGTEEKDIRMT</sequence>
<feature type="transmembrane region" description="Helical" evidence="5">
    <location>
        <begin position="482"/>
        <end position="503"/>
    </location>
</feature>
<evidence type="ECO:0000313" key="8">
    <source>
        <dbReference type="Proteomes" id="UP000094569"/>
    </source>
</evidence>
<dbReference type="GO" id="GO:0042147">
    <property type="term" value="P:retrograde transport, endosome to Golgi"/>
    <property type="evidence" value="ECO:0007669"/>
    <property type="project" value="TreeGrafter"/>
</dbReference>
<dbReference type="GO" id="GO:0016020">
    <property type="term" value="C:membrane"/>
    <property type="evidence" value="ECO:0007669"/>
    <property type="project" value="UniProtKB-SubCell"/>
</dbReference>
<dbReference type="GO" id="GO:0045332">
    <property type="term" value="P:phospholipid translocation"/>
    <property type="evidence" value="ECO:0007669"/>
    <property type="project" value="TreeGrafter"/>
</dbReference>
<reference evidence="7 8" key="1">
    <citation type="journal article" date="2016" name="BMC Genomics">
        <title>Comparative genomic and transcriptomic analyses of the Fuzhuan brick tea-fermentation fungus Aspergillus cristatus.</title>
        <authorList>
            <person name="Ge Y."/>
            <person name="Wang Y."/>
            <person name="Liu Y."/>
            <person name="Tan Y."/>
            <person name="Ren X."/>
            <person name="Zhang X."/>
            <person name="Hyde K.D."/>
            <person name="Liu Y."/>
            <person name="Liu Z."/>
        </authorList>
    </citation>
    <scope>NUCLEOTIDE SEQUENCE [LARGE SCALE GENOMIC DNA]</scope>
    <source>
        <strain evidence="7 8">GZAAS20.1005</strain>
    </source>
</reference>
<keyword evidence="8" id="KW-1185">Reference proteome</keyword>
<dbReference type="VEuPathDB" id="FungiDB:SI65_03931"/>
<evidence type="ECO:0000313" key="7">
    <source>
        <dbReference type="EMBL" id="ODM20878.1"/>
    </source>
</evidence>
<dbReference type="OrthoDB" id="292213at2759"/>
<dbReference type="InterPro" id="IPR006603">
    <property type="entry name" value="PQ-loop_rpt"/>
</dbReference>
<keyword evidence="4 5" id="KW-0472">Membrane</keyword>
<feature type="transmembrane region" description="Helical" evidence="5">
    <location>
        <begin position="566"/>
        <end position="589"/>
    </location>
</feature>
<evidence type="ECO:0000256" key="4">
    <source>
        <dbReference type="ARBA" id="ARBA00023136"/>
    </source>
</evidence>
<dbReference type="GO" id="GO:0005802">
    <property type="term" value="C:trans-Golgi network"/>
    <property type="evidence" value="ECO:0007669"/>
    <property type="project" value="TreeGrafter"/>
</dbReference>
<dbReference type="Pfam" id="PF00069">
    <property type="entry name" value="Pkinase"/>
    <property type="match status" value="1"/>
</dbReference>
<gene>
    <name evidence="7" type="ORF">SI65_03931</name>
</gene>
<comment type="subcellular location">
    <subcellularLocation>
        <location evidence="1">Membrane</location>
        <topology evidence="1">Multi-pass membrane protein</topology>
    </subcellularLocation>
</comment>
<protein>
    <recommendedName>
        <fullName evidence="6">Protein kinase domain-containing protein</fullName>
    </recommendedName>
</protein>
<keyword evidence="3 5" id="KW-1133">Transmembrane helix</keyword>
<keyword evidence="2 5" id="KW-0812">Transmembrane</keyword>
<name>A0A1E3BIZ9_ASPCR</name>
<dbReference type="SMART" id="SM00679">
    <property type="entry name" value="CTNS"/>
    <property type="match status" value="2"/>
</dbReference>
<dbReference type="SUPFAM" id="SSF56112">
    <property type="entry name" value="Protein kinase-like (PK-like)"/>
    <property type="match status" value="1"/>
</dbReference>
<dbReference type="PROSITE" id="PS50011">
    <property type="entry name" value="PROTEIN_KINASE_DOM"/>
    <property type="match status" value="1"/>
</dbReference>
<dbReference type="PANTHER" id="PTHR14856:SF9">
    <property type="entry name" value="PQ-LOOP REPEAT-CONTAINING PROTEIN 1"/>
    <property type="match status" value="1"/>
</dbReference>
<evidence type="ECO:0000256" key="3">
    <source>
        <dbReference type="ARBA" id="ARBA00022989"/>
    </source>
</evidence>
<comment type="caution">
    <text evidence="7">The sequence shown here is derived from an EMBL/GenBank/DDBJ whole genome shotgun (WGS) entry which is preliminary data.</text>
</comment>
<dbReference type="STRING" id="573508.A0A1E3BIZ9"/>
<evidence type="ECO:0000256" key="5">
    <source>
        <dbReference type="SAM" id="Phobius"/>
    </source>
</evidence>
<dbReference type="Proteomes" id="UP000094569">
    <property type="component" value="Unassembled WGS sequence"/>
</dbReference>
<dbReference type="Gene3D" id="1.20.1280.290">
    <property type="match status" value="1"/>
</dbReference>
<dbReference type="GO" id="GO:0005768">
    <property type="term" value="C:endosome"/>
    <property type="evidence" value="ECO:0007669"/>
    <property type="project" value="TreeGrafter"/>
</dbReference>
<dbReference type="AlphaFoldDB" id="A0A1E3BIZ9"/>
<dbReference type="Gene3D" id="3.30.200.20">
    <property type="entry name" value="Phosphorylase Kinase, domain 1"/>
    <property type="match status" value="1"/>
</dbReference>
<proteinExistence type="predicted"/>
<dbReference type="InterPro" id="IPR000719">
    <property type="entry name" value="Prot_kinase_dom"/>
</dbReference>
<evidence type="ECO:0000256" key="1">
    <source>
        <dbReference type="ARBA" id="ARBA00004141"/>
    </source>
</evidence>